<gene>
    <name evidence="1" type="ordered locus">Aazo_2320</name>
</gene>
<dbReference type="Proteomes" id="UP000001511">
    <property type="component" value="Chromosome"/>
</dbReference>
<dbReference type="STRING" id="551115.Aazo_2320"/>
<sequence length="58" mass="6753">MLYEVYYIINIRSRTDGKSLTARVDNDKSGYLFLFKEDFDALSYLNTHTADLANRLTV</sequence>
<evidence type="ECO:0000313" key="1">
    <source>
        <dbReference type="EMBL" id="ADI64283.1"/>
    </source>
</evidence>
<keyword evidence="2" id="KW-1185">Reference proteome</keyword>
<dbReference type="EMBL" id="CP002059">
    <property type="protein sequence ID" value="ADI64283.1"/>
    <property type="molecule type" value="Genomic_DNA"/>
</dbReference>
<reference evidence="1 2" key="1">
    <citation type="journal article" date="2010" name="PLoS ONE">
        <title>Genome erosion in a nitrogen-fixing vertically transmitted endosymbiotic multicellular cyanobacterium.</title>
        <authorList>
            <person name="Ran L."/>
            <person name="Larsson J."/>
            <person name="Vigil-Stenman T."/>
            <person name="Nylander J.A."/>
            <person name="Ininbergs K."/>
            <person name="Zheng W.W."/>
            <person name="Lapidus A."/>
            <person name="Lowry S."/>
            <person name="Haselkorn R."/>
            <person name="Bergman B."/>
        </authorList>
    </citation>
    <scope>NUCLEOTIDE SEQUENCE [LARGE SCALE GENOMIC DNA]</scope>
    <source>
        <strain evidence="1 2">0708</strain>
    </source>
</reference>
<proteinExistence type="predicted"/>
<organism evidence="1 2">
    <name type="scientific">Nostoc azollae (strain 0708)</name>
    <name type="common">Anabaena azollae (strain 0708)</name>
    <dbReference type="NCBI Taxonomy" id="551115"/>
    <lineage>
        <taxon>Bacteria</taxon>
        <taxon>Bacillati</taxon>
        <taxon>Cyanobacteriota</taxon>
        <taxon>Cyanophyceae</taxon>
        <taxon>Nostocales</taxon>
        <taxon>Nostocaceae</taxon>
        <taxon>Trichormus</taxon>
    </lineage>
</organism>
<dbReference type="eggNOG" id="ENOG5032SJ2">
    <property type="taxonomic scope" value="Bacteria"/>
</dbReference>
<protein>
    <submittedName>
        <fullName evidence="1">Uncharacterized protein</fullName>
    </submittedName>
</protein>
<dbReference type="KEGG" id="naz:Aazo_2320"/>
<accession>D7DXK7</accession>
<name>D7DXK7_NOSA0</name>
<dbReference type="AlphaFoldDB" id="D7DXK7"/>
<dbReference type="HOGENOM" id="CLU_2974881_0_0_3"/>
<evidence type="ECO:0000313" key="2">
    <source>
        <dbReference type="Proteomes" id="UP000001511"/>
    </source>
</evidence>